<evidence type="ECO:0000313" key="2">
    <source>
        <dbReference type="EMBL" id="KAE8160785.1"/>
    </source>
</evidence>
<keyword evidence="1" id="KW-0472">Membrane</keyword>
<organism evidence="2 3">
    <name type="scientific">Aspergillus tamarii</name>
    <dbReference type="NCBI Taxonomy" id="41984"/>
    <lineage>
        <taxon>Eukaryota</taxon>
        <taxon>Fungi</taxon>
        <taxon>Dikarya</taxon>
        <taxon>Ascomycota</taxon>
        <taxon>Pezizomycotina</taxon>
        <taxon>Eurotiomycetes</taxon>
        <taxon>Eurotiomycetidae</taxon>
        <taxon>Eurotiales</taxon>
        <taxon>Aspergillaceae</taxon>
        <taxon>Aspergillus</taxon>
        <taxon>Aspergillus subgen. Circumdati</taxon>
    </lineage>
</organism>
<dbReference type="AlphaFoldDB" id="A0A5N6UQ65"/>
<dbReference type="OrthoDB" id="366390at2759"/>
<dbReference type="Proteomes" id="UP000326950">
    <property type="component" value="Unassembled WGS sequence"/>
</dbReference>
<keyword evidence="1" id="KW-0812">Transmembrane</keyword>
<protein>
    <recommendedName>
        <fullName evidence="4">Amino acid permease/ SLC12A domain-containing protein</fullName>
    </recommendedName>
</protein>
<evidence type="ECO:0000313" key="3">
    <source>
        <dbReference type="Proteomes" id="UP000326950"/>
    </source>
</evidence>
<keyword evidence="3" id="KW-1185">Reference proteome</keyword>
<reference evidence="2 3" key="1">
    <citation type="submission" date="2019-04" db="EMBL/GenBank/DDBJ databases">
        <title>Friends and foes A comparative genomics study of 23 Aspergillus species from section Flavi.</title>
        <authorList>
            <consortium name="DOE Joint Genome Institute"/>
            <person name="Kjaerbolling I."/>
            <person name="Vesth T."/>
            <person name="Frisvad J.C."/>
            <person name="Nybo J.L."/>
            <person name="Theobald S."/>
            <person name="Kildgaard S."/>
            <person name="Isbrandt T."/>
            <person name="Kuo A."/>
            <person name="Sato A."/>
            <person name="Lyhne E.K."/>
            <person name="Kogle M.E."/>
            <person name="Wiebenga A."/>
            <person name="Kun R.S."/>
            <person name="Lubbers R.J."/>
            <person name="Makela M.R."/>
            <person name="Barry K."/>
            <person name="Chovatia M."/>
            <person name="Clum A."/>
            <person name="Daum C."/>
            <person name="Haridas S."/>
            <person name="He G."/>
            <person name="LaButti K."/>
            <person name="Lipzen A."/>
            <person name="Mondo S."/>
            <person name="Riley R."/>
            <person name="Salamov A."/>
            <person name="Simmons B.A."/>
            <person name="Magnuson J.K."/>
            <person name="Henrissat B."/>
            <person name="Mortensen U.H."/>
            <person name="Larsen T.O."/>
            <person name="Devries R.P."/>
            <person name="Grigoriev I.V."/>
            <person name="Machida M."/>
            <person name="Baker S.E."/>
            <person name="Andersen M.R."/>
        </authorList>
    </citation>
    <scope>NUCLEOTIDE SEQUENCE [LARGE SCALE GENOMIC DNA]</scope>
    <source>
        <strain evidence="2 3">CBS 117626</strain>
    </source>
</reference>
<gene>
    <name evidence="2" type="ORF">BDV40DRAFT_204478</name>
</gene>
<accession>A0A5N6UQ65</accession>
<sequence length="83" mass="9090">MAPCRTSSSTHLVESPLQSLFKTTCNQGGPIGRTARTGGLYIYIYIYVCVCVCVFVSWSFVIISGVEDFVRGKPSIHPCGKVR</sequence>
<name>A0A5N6UQ65_ASPTM</name>
<evidence type="ECO:0000256" key="1">
    <source>
        <dbReference type="SAM" id="Phobius"/>
    </source>
</evidence>
<dbReference type="EMBL" id="ML738652">
    <property type="protein sequence ID" value="KAE8160785.1"/>
    <property type="molecule type" value="Genomic_DNA"/>
</dbReference>
<evidence type="ECO:0008006" key="4">
    <source>
        <dbReference type="Google" id="ProtNLM"/>
    </source>
</evidence>
<proteinExistence type="predicted"/>
<keyword evidence="1" id="KW-1133">Transmembrane helix</keyword>
<feature type="transmembrane region" description="Helical" evidence="1">
    <location>
        <begin position="40"/>
        <end position="63"/>
    </location>
</feature>